<dbReference type="Proteomes" id="UP000029736">
    <property type="component" value="Unassembled WGS sequence"/>
</dbReference>
<reference evidence="3 4" key="1">
    <citation type="journal article" date="2014" name="Int. J. Syst. Evol. Microbiol.">
        <title>Phaeodactylibacter xiamenensis gen. nov., sp. nov., a member of the family Saprospiraceae isolated from the marine alga Phaeodactylum tricornutum.</title>
        <authorList>
            <person name="Chen Z.Jr."/>
            <person name="Lei X."/>
            <person name="Lai Q."/>
            <person name="Li Y."/>
            <person name="Zhang B."/>
            <person name="Zhang J."/>
            <person name="Zhang H."/>
            <person name="Yang L."/>
            <person name="Zheng W."/>
            <person name="Tian Y."/>
            <person name="Yu Z."/>
            <person name="Xu H.Jr."/>
            <person name="Zheng T."/>
        </authorList>
    </citation>
    <scope>NUCLEOTIDE SEQUENCE [LARGE SCALE GENOMIC DNA]</scope>
    <source>
        <strain evidence="3 4">KD52</strain>
    </source>
</reference>
<accession>A0A098S0U8</accession>
<dbReference type="InterPro" id="IPR036116">
    <property type="entry name" value="FN3_sf"/>
</dbReference>
<evidence type="ECO:0000256" key="1">
    <source>
        <dbReference type="SAM" id="SignalP"/>
    </source>
</evidence>
<dbReference type="OrthoDB" id="1041092at2"/>
<dbReference type="InterPro" id="IPR003961">
    <property type="entry name" value="FN3_dom"/>
</dbReference>
<feature type="chain" id="PRO_5001947669" description="Fibronectin type-III domain-containing protein" evidence="1">
    <location>
        <begin position="22"/>
        <end position="512"/>
    </location>
</feature>
<dbReference type="InterPro" id="IPR024079">
    <property type="entry name" value="MetalloPept_cat_dom_sf"/>
</dbReference>
<dbReference type="STRING" id="1524460.IX84_24195"/>
<feature type="domain" description="Fibronectin type-III" evidence="2">
    <location>
        <begin position="325"/>
        <end position="417"/>
    </location>
</feature>
<dbReference type="Gene3D" id="2.60.40.10">
    <property type="entry name" value="Immunoglobulins"/>
    <property type="match status" value="1"/>
</dbReference>
<organism evidence="3 4">
    <name type="scientific">Phaeodactylibacter xiamenensis</name>
    <dbReference type="NCBI Taxonomy" id="1524460"/>
    <lineage>
        <taxon>Bacteria</taxon>
        <taxon>Pseudomonadati</taxon>
        <taxon>Bacteroidota</taxon>
        <taxon>Saprospiria</taxon>
        <taxon>Saprospirales</taxon>
        <taxon>Haliscomenobacteraceae</taxon>
        <taxon>Phaeodactylibacter</taxon>
    </lineage>
</organism>
<dbReference type="RefSeq" id="WP_044226440.1">
    <property type="nucleotide sequence ID" value="NZ_JBKAGJ010000002.1"/>
</dbReference>
<name>A0A098S0U8_9BACT</name>
<protein>
    <recommendedName>
        <fullName evidence="2">Fibronectin type-III domain-containing protein</fullName>
    </recommendedName>
</protein>
<dbReference type="Pfam" id="PF18962">
    <property type="entry name" value="Por_Secre_tail"/>
    <property type="match status" value="1"/>
</dbReference>
<evidence type="ECO:0000259" key="2">
    <source>
        <dbReference type="PROSITE" id="PS50853"/>
    </source>
</evidence>
<keyword evidence="4" id="KW-1185">Reference proteome</keyword>
<dbReference type="AlphaFoldDB" id="A0A098S0U8"/>
<dbReference type="Gene3D" id="3.40.390.10">
    <property type="entry name" value="Collagenase (Catalytic Domain)"/>
    <property type="match status" value="1"/>
</dbReference>
<dbReference type="GO" id="GO:0008237">
    <property type="term" value="F:metallopeptidase activity"/>
    <property type="evidence" value="ECO:0007669"/>
    <property type="project" value="InterPro"/>
</dbReference>
<dbReference type="SUPFAM" id="SSF49265">
    <property type="entry name" value="Fibronectin type III"/>
    <property type="match status" value="1"/>
</dbReference>
<dbReference type="NCBIfam" id="TIGR04183">
    <property type="entry name" value="Por_Secre_tail"/>
    <property type="match status" value="1"/>
</dbReference>
<dbReference type="SUPFAM" id="SSF55486">
    <property type="entry name" value="Metalloproteases ('zincins'), catalytic domain"/>
    <property type="match status" value="1"/>
</dbReference>
<dbReference type="EMBL" id="JPOS01000083">
    <property type="protein sequence ID" value="KGE85750.1"/>
    <property type="molecule type" value="Genomic_DNA"/>
</dbReference>
<dbReference type="InterPro" id="IPR026444">
    <property type="entry name" value="Secre_tail"/>
</dbReference>
<proteinExistence type="predicted"/>
<feature type="signal peptide" evidence="1">
    <location>
        <begin position="1"/>
        <end position="21"/>
    </location>
</feature>
<keyword evidence="1" id="KW-0732">Signal</keyword>
<evidence type="ECO:0000313" key="3">
    <source>
        <dbReference type="EMBL" id="KGE85750.1"/>
    </source>
</evidence>
<dbReference type="CDD" id="cd00063">
    <property type="entry name" value="FN3"/>
    <property type="match status" value="1"/>
</dbReference>
<gene>
    <name evidence="3" type="ORF">IX84_24195</name>
</gene>
<evidence type="ECO:0000313" key="4">
    <source>
        <dbReference type="Proteomes" id="UP000029736"/>
    </source>
</evidence>
<dbReference type="PROSITE" id="PS50853">
    <property type="entry name" value="FN3"/>
    <property type="match status" value="1"/>
</dbReference>
<sequence>MLKRFFLLFFVALSALLPSQAQETHFPCGIDHEGAQLLTERLLENKAALEAGLITERSTSYVPVKFHLVGQADGSGRVSPSRVLDQLCALNEDFAPADIQFYIKDGFNEIFNNAVFENHSNTQNTIMEFERDNNAINVFIPANANTGGGGIGTTLGYYSPFKDWLVIRKNDVGTSEITMTHEFGHFFSLPHPFNGWDFEPWDAATHGTTVNQTTAPDNFTPVELADGSNCGSAGDFICDTPPNYNFGFGWANCNFTTEVKDRNGDVLDPEERLFMSYFLNCPREEYFFSDDQISLMQADLASSQRSYIRSNHTPVLEEINETPVLTGPINSEIVEGFNAVNLSWDPVPGAQAYVLQISRLPTFSATLTVYDEVVYGTSKVINSLLENTNYFWRVRPFSAYRTCTEFSDAEAFTTGSTVAADDIELLDVFNVAPNPVSGQANVLINLKANQAFSAFLSVHNMAGQEIAQLGEVKVQQGSSTFEMPAQNLSPGVYLIGLSSPEGRQFKRLVVTR</sequence>
<dbReference type="InterPro" id="IPR013783">
    <property type="entry name" value="Ig-like_fold"/>
</dbReference>
<comment type="caution">
    <text evidence="3">The sequence shown here is derived from an EMBL/GenBank/DDBJ whole genome shotgun (WGS) entry which is preliminary data.</text>
</comment>